<reference evidence="1" key="1">
    <citation type="journal article" date="2023" name="Science">
        <title>Genome structures resolve the early diversification of teleost fishes.</title>
        <authorList>
            <person name="Parey E."/>
            <person name="Louis A."/>
            <person name="Montfort J."/>
            <person name="Bouchez O."/>
            <person name="Roques C."/>
            <person name="Iampietro C."/>
            <person name="Lluch J."/>
            <person name="Castinel A."/>
            <person name="Donnadieu C."/>
            <person name="Desvignes T."/>
            <person name="Floi Bucao C."/>
            <person name="Jouanno E."/>
            <person name="Wen M."/>
            <person name="Mejri S."/>
            <person name="Dirks R."/>
            <person name="Jansen H."/>
            <person name="Henkel C."/>
            <person name="Chen W.J."/>
            <person name="Zahm M."/>
            <person name="Cabau C."/>
            <person name="Klopp C."/>
            <person name="Thompson A.W."/>
            <person name="Robinson-Rechavi M."/>
            <person name="Braasch I."/>
            <person name="Lecointre G."/>
            <person name="Bobe J."/>
            <person name="Postlethwait J.H."/>
            <person name="Berthelot C."/>
            <person name="Roest Crollius H."/>
            <person name="Guiguen Y."/>
        </authorList>
    </citation>
    <scope>NUCLEOTIDE SEQUENCE</scope>
    <source>
        <strain evidence="1">WJC10195</strain>
    </source>
</reference>
<proteinExistence type="predicted"/>
<organism evidence="1 2">
    <name type="scientific">Synaphobranchus kaupii</name>
    <name type="common">Kaup's arrowtooth eel</name>
    <dbReference type="NCBI Taxonomy" id="118154"/>
    <lineage>
        <taxon>Eukaryota</taxon>
        <taxon>Metazoa</taxon>
        <taxon>Chordata</taxon>
        <taxon>Craniata</taxon>
        <taxon>Vertebrata</taxon>
        <taxon>Euteleostomi</taxon>
        <taxon>Actinopterygii</taxon>
        <taxon>Neopterygii</taxon>
        <taxon>Teleostei</taxon>
        <taxon>Anguilliformes</taxon>
        <taxon>Synaphobranchidae</taxon>
        <taxon>Synaphobranchus</taxon>
    </lineage>
</organism>
<dbReference type="OrthoDB" id="8964156at2759"/>
<comment type="caution">
    <text evidence="1">The sequence shown here is derived from an EMBL/GenBank/DDBJ whole genome shotgun (WGS) entry which is preliminary data.</text>
</comment>
<evidence type="ECO:0000313" key="1">
    <source>
        <dbReference type="EMBL" id="KAJ8333411.1"/>
    </source>
</evidence>
<gene>
    <name evidence="1" type="ORF">SKAU_G00414190</name>
</gene>
<accession>A0A9Q1E734</accession>
<dbReference type="EMBL" id="JAINUF010000023">
    <property type="protein sequence ID" value="KAJ8333411.1"/>
    <property type="molecule type" value="Genomic_DNA"/>
</dbReference>
<dbReference type="Proteomes" id="UP001152622">
    <property type="component" value="Chromosome 23"/>
</dbReference>
<sequence>MGLPGKPTFTDIRTAVATHNHTVNDPEVRKMVAEYMCHDLTTQNRFYALHHGVREAKKLRQFNICCH</sequence>
<keyword evidence="2" id="KW-1185">Reference proteome</keyword>
<name>A0A9Q1E734_SYNKA</name>
<evidence type="ECO:0000313" key="2">
    <source>
        <dbReference type="Proteomes" id="UP001152622"/>
    </source>
</evidence>
<dbReference type="AlphaFoldDB" id="A0A9Q1E734"/>
<protein>
    <submittedName>
        <fullName evidence="1">Uncharacterized protein</fullName>
    </submittedName>
</protein>